<dbReference type="AlphaFoldDB" id="A0A7S3HZE1"/>
<organism evidence="2">
    <name type="scientific">Favella ehrenbergii</name>
    <dbReference type="NCBI Taxonomy" id="182087"/>
    <lineage>
        <taxon>Eukaryota</taxon>
        <taxon>Sar</taxon>
        <taxon>Alveolata</taxon>
        <taxon>Ciliophora</taxon>
        <taxon>Intramacronucleata</taxon>
        <taxon>Spirotrichea</taxon>
        <taxon>Choreotrichia</taxon>
        <taxon>Tintinnida</taxon>
        <taxon>Xystonellidae</taxon>
        <taxon>Favella</taxon>
    </lineage>
</organism>
<dbReference type="InterPro" id="IPR001229">
    <property type="entry name" value="Jacalin-like_lectin_dom"/>
</dbReference>
<reference evidence="2" key="1">
    <citation type="submission" date="2021-01" db="EMBL/GenBank/DDBJ databases">
        <authorList>
            <person name="Corre E."/>
            <person name="Pelletier E."/>
            <person name="Niang G."/>
            <person name="Scheremetjew M."/>
            <person name="Finn R."/>
            <person name="Kale V."/>
            <person name="Holt S."/>
            <person name="Cochrane G."/>
            <person name="Meng A."/>
            <person name="Brown T."/>
            <person name="Cohen L."/>
        </authorList>
    </citation>
    <scope>NUCLEOTIDE SEQUENCE</scope>
    <source>
        <strain evidence="2">Fehren 1</strain>
    </source>
</reference>
<dbReference type="SUPFAM" id="SSF51101">
    <property type="entry name" value="Mannose-binding lectins"/>
    <property type="match status" value="1"/>
</dbReference>
<name>A0A7S3HZE1_9SPIT</name>
<dbReference type="Pfam" id="PF01419">
    <property type="entry name" value="Jacalin"/>
    <property type="match status" value="1"/>
</dbReference>
<feature type="domain" description="Jacalin-type lectin" evidence="1">
    <location>
        <begin position="3"/>
        <end position="84"/>
    </location>
</feature>
<gene>
    <name evidence="2" type="ORF">FEHR0123_LOCUS3727</name>
</gene>
<proteinExistence type="predicted"/>
<evidence type="ECO:0000259" key="1">
    <source>
        <dbReference type="Pfam" id="PF01419"/>
    </source>
</evidence>
<dbReference type="EMBL" id="HBIE01012316">
    <property type="protein sequence ID" value="CAE0308816.1"/>
    <property type="molecule type" value="Transcribed_RNA"/>
</dbReference>
<evidence type="ECO:0000313" key="2">
    <source>
        <dbReference type="EMBL" id="CAE0308816.1"/>
    </source>
</evidence>
<accession>A0A7S3HZE1</accession>
<dbReference type="InterPro" id="IPR036404">
    <property type="entry name" value="Jacalin-like_lectin_dom_sf"/>
</dbReference>
<dbReference type="Gene3D" id="2.100.10.30">
    <property type="entry name" value="Jacalin-like lectin domain"/>
    <property type="match status" value="1"/>
</dbReference>
<protein>
    <recommendedName>
        <fullName evidence="1">Jacalin-type lectin domain-containing protein</fullName>
    </recommendedName>
</protein>
<sequence length="101" mass="11205">MTEEFGKMSTGQQLKCSLEVPVDEKITGIRVRHNPNACQIQNITFDTNEGTEIEFNGKQNTGSWRQFSLSPGQLVVGCYGSYGSEDREAIVGLGFIVWTPM</sequence>